<evidence type="ECO:0000313" key="2">
    <source>
        <dbReference type="EMBL" id="GAM42417.1"/>
    </source>
</evidence>
<evidence type="ECO:0000256" key="1">
    <source>
        <dbReference type="ARBA" id="ARBA00005179"/>
    </source>
</evidence>
<dbReference type="PANTHER" id="PTHR39598:SF1">
    <property type="entry name" value="AUSTINOID BIOSYNTHESIS CLUSTERS PROTEIN F-RELATED"/>
    <property type="match status" value="1"/>
</dbReference>
<dbReference type="InterPro" id="IPR050977">
    <property type="entry name" value="Fungal_Meroterpenoid_Isomerase"/>
</dbReference>
<dbReference type="InterPro" id="IPR032710">
    <property type="entry name" value="NTF2-like_dom_sf"/>
</dbReference>
<keyword evidence="3" id="KW-1185">Reference proteome</keyword>
<gene>
    <name evidence="2" type="ORF">TCE0_044f16380</name>
</gene>
<evidence type="ECO:0000313" key="3">
    <source>
        <dbReference type="Proteomes" id="UP000053095"/>
    </source>
</evidence>
<proteinExistence type="predicted"/>
<dbReference type="EMBL" id="DF933840">
    <property type="protein sequence ID" value="GAM42417.1"/>
    <property type="molecule type" value="Genomic_DNA"/>
</dbReference>
<comment type="pathway">
    <text evidence="1">Secondary metabolite biosynthesis.</text>
</comment>
<dbReference type="SUPFAM" id="SSF54427">
    <property type="entry name" value="NTF2-like"/>
    <property type="match status" value="1"/>
</dbReference>
<name>A0A478EB15_TALPI</name>
<organism evidence="2 3">
    <name type="scientific">Talaromyces pinophilus</name>
    <name type="common">Penicillium pinophilum</name>
    <dbReference type="NCBI Taxonomy" id="128442"/>
    <lineage>
        <taxon>Eukaryota</taxon>
        <taxon>Fungi</taxon>
        <taxon>Dikarya</taxon>
        <taxon>Ascomycota</taxon>
        <taxon>Pezizomycotina</taxon>
        <taxon>Eurotiomycetes</taxon>
        <taxon>Eurotiomycetidae</taxon>
        <taxon>Eurotiales</taxon>
        <taxon>Trichocomaceae</taxon>
        <taxon>Talaromyces</taxon>
        <taxon>Talaromyces sect. Talaromyces</taxon>
    </lineage>
</organism>
<dbReference type="PANTHER" id="PTHR39598">
    <property type="entry name" value="AUSTINOL SYNTHESIS PROTEIN F-RELATED"/>
    <property type="match status" value="1"/>
</dbReference>
<reference evidence="3" key="1">
    <citation type="journal article" date="2015" name="Genome Announc.">
        <title>Draft genome sequence of Talaromyces cellulolyticus strain Y-94, a source of lignocellulosic biomass-degrading enzymes.</title>
        <authorList>
            <person name="Fujii T."/>
            <person name="Koike H."/>
            <person name="Sawayama S."/>
            <person name="Yano S."/>
            <person name="Inoue H."/>
        </authorList>
    </citation>
    <scope>NUCLEOTIDE SEQUENCE [LARGE SCALE GENOMIC DNA]</scope>
    <source>
        <strain evidence="3">Y-94</strain>
    </source>
</reference>
<accession>A0A478EB15</accession>
<dbReference type="AlphaFoldDB" id="A0A478EB15"/>
<dbReference type="Proteomes" id="UP000053095">
    <property type="component" value="Unassembled WGS sequence"/>
</dbReference>
<sequence length="163" mass="18395">MSTATAEAQAATLAKFIEGWKKFTPESWTETWTDDCTQNFLPFTMGVPPRTKPEVLKLLPSLLGVLHNYKVPKIPCLFPLNLDIYSILHDASKNKAAIYATSFADTPFGDFKWTNEYAVFLTFSEDGTQVSKLEEMVDTAFYKEFFPKFQQYMAEKGAGTPGH</sequence>
<protein>
    <submittedName>
        <fullName evidence="2">Uncharacterized protein</fullName>
    </submittedName>
</protein>